<feature type="transmembrane region" description="Helical" evidence="12">
    <location>
        <begin position="189"/>
        <end position="207"/>
    </location>
</feature>
<feature type="transmembrane region" description="Helical" evidence="12">
    <location>
        <begin position="350"/>
        <end position="369"/>
    </location>
</feature>
<dbReference type="FunFam" id="1.20.1540.10:FF:000005">
    <property type="entry name" value="Presenilins-associated rhomboid-like protein, mitochondrial"/>
    <property type="match status" value="1"/>
</dbReference>
<dbReference type="PANTHER" id="PTHR43731">
    <property type="entry name" value="RHOMBOID PROTEASE"/>
    <property type="match status" value="1"/>
</dbReference>
<keyword evidence="15" id="KW-1185">Reference proteome</keyword>
<comment type="subcellular location">
    <subcellularLocation>
        <location evidence="2">Mitochondrion inner membrane</location>
        <topology evidence="2">Multi-pass membrane protein</topology>
    </subcellularLocation>
</comment>
<organism evidence="14 15">
    <name type="scientific">Phoxinus phoxinus</name>
    <name type="common">Eurasian minnow</name>
    <dbReference type="NCBI Taxonomy" id="58324"/>
    <lineage>
        <taxon>Eukaryota</taxon>
        <taxon>Metazoa</taxon>
        <taxon>Chordata</taxon>
        <taxon>Craniata</taxon>
        <taxon>Vertebrata</taxon>
        <taxon>Euteleostomi</taxon>
        <taxon>Actinopterygii</taxon>
        <taxon>Neopterygii</taxon>
        <taxon>Teleostei</taxon>
        <taxon>Ostariophysi</taxon>
        <taxon>Cypriniformes</taxon>
        <taxon>Leuciscidae</taxon>
        <taxon>Phoxininae</taxon>
        <taxon>Phoxinus</taxon>
    </lineage>
</organism>
<keyword evidence="9 12" id="KW-1133">Transmembrane helix</keyword>
<accession>A0AAN9DG74</accession>
<dbReference type="EC" id="3.4.21.105" evidence="4"/>
<feature type="transmembrane region" description="Helical" evidence="12">
    <location>
        <begin position="290"/>
        <end position="310"/>
    </location>
</feature>
<dbReference type="Proteomes" id="UP001364617">
    <property type="component" value="Unassembled WGS sequence"/>
</dbReference>
<evidence type="ECO:0000256" key="9">
    <source>
        <dbReference type="ARBA" id="ARBA00022989"/>
    </source>
</evidence>
<evidence type="ECO:0000256" key="5">
    <source>
        <dbReference type="ARBA" id="ARBA00022692"/>
    </source>
</evidence>
<dbReference type="PANTHER" id="PTHR43731:SF29">
    <property type="entry name" value="PRESENILINS-ASSOCIATED RHOMBOID-LIKE PROTEIN, MITOCHONDRIAL"/>
    <property type="match status" value="1"/>
</dbReference>
<keyword evidence="10" id="KW-0496">Mitochondrion</keyword>
<comment type="catalytic activity">
    <reaction evidence="1">
        <text>Cleaves type-1 transmembrane domains using a catalytic dyad composed of serine and histidine that are contributed by different transmembrane domains.</text>
        <dbReference type="EC" id="3.4.21.105"/>
    </reaction>
</comment>
<evidence type="ECO:0000256" key="2">
    <source>
        <dbReference type="ARBA" id="ARBA00004448"/>
    </source>
</evidence>
<evidence type="ECO:0000256" key="6">
    <source>
        <dbReference type="ARBA" id="ARBA00022792"/>
    </source>
</evidence>
<evidence type="ECO:0000256" key="12">
    <source>
        <dbReference type="SAM" id="Phobius"/>
    </source>
</evidence>
<dbReference type="GO" id="GO:0005743">
    <property type="term" value="C:mitochondrial inner membrane"/>
    <property type="evidence" value="ECO:0007669"/>
    <property type="project" value="UniProtKB-SubCell"/>
</dbReference>
<evidence type="ECO:0000256" key="3">
    <source>
        <dbReference type="ARBA" id="ARBA00009045"/>
    </source>
</evidence>
<feature type="transmembrane region" description="Helical" evidence="12">
    <location>
        <begin position="119"/>
        <end position="140"/>
    </location>
</feature>
<evidence type="ECO:0000256" key="4">
    <source>
        <dbReference type="ARBA" id="ARBA00013039"/>
    </source>
</evidence>
<evidence type="ECO:0000256" key="1">
    <source>
        <dbReference type="ARBA" id="ARBA00000156"/>
    </source>
</evidence>
<name>A0AAN9DG74_9TELE</name>
<comment type="caution">
    <text evidence="14">The sequence shown here is derived from an EMBL/GenBank/DDBJ whole genome shotgun (WGS) entry which is preliminary data.</text>
</comment>
<feature type="transmembrane region" description="Helical" evidence="12">
    <location>
        <begin position="266"/>
        <end position="284"/>
    </location>
</feature>
<keyword evidence="6" id="KW-0999">Mitochondrion inner membrane</keyword>
<dbReference type="EMBL" id="JAYKXH010000004">
    <property type="protein sequence ID" value="KAK7171388.1"/>
    <property type="molecule type" value="Genomic_DNA"/>
</dbReference>
<proteinExistence type="inferred from homology"/>
<dbReference type="GO" id="GO:0004252">
    <property type="term" value="F:serine-type endopeptidase activity"/>
    <property type="evidence" value="ECO:0007669"/>
    <property type="project" value="InterPro"/>
</dbReference>
<feature type="domain" description="Peptidase S54 rhomboid" evidence="13">
    <location>
        <begin position="227"/>
        <end position="370"/>
    </location>
</feature>
<dbReference type="AlphaFoldDB" id="A0AAN9DG74"/>
<evidence type="ECO:0000256" key="8">
    <source>
        <dbReference type="ARBA" id="ARBA00022946"/>
    </source>
</evidence>
<evidence type="ECO:0000259" key="13">
    <source>
        <dbReference type="Pfam" id="PF01694"/>
    </source>
</evidence>
<dbReference type="Pfam" id="PF01694">
    <property type="entry name" value="Rhomboid"/>
    <property type="match status" value="1"/>
</dbReference>
<keyword evidence="11 12" id="KW-0472">Membrane</keyword>
<evidence type="ECO:0000256" key="10">
    <source>
        <dbReference type="ARBA" id="ARBA00023128"/>
    </source>
</evidence>
<gene>
    <name evidence="14" type="ORF">R3I93_003861</name>
</gene>
<evidence type="ECO:0000313" key="15">
    <source>
        <dbReference type="Proteomes" id="UP001364617"/>
    </source>
</evidence>
<reference evidence="14 15" key="1">
    <citation type="submission" date="2024-02" db="EMBL/GenBank/DDBJ databases">
        <title>Chromosome-level genome assembly of the Eurasian Minnow (Phoxinus phoxinus).</title>
        <authorList>
            <person name="Oriowo T.O."/>
            <person name="Martin S."/>
            <person name="Stange M."/>
            <person name="Chrysostomakis Y."/>
            <person name="Brown T."/>
            <person name="Winkler S."/>
            <person name="Kukowka S."/>
            <person name="Myers E.W."/>
            <person name="Bohne A."/>
        </authorList>
    </citation>
    <scope>NUCLEOTIDE SEQUENCE [LARGE SCALE GENOMIC DNA]</scope>
    <source>
        <strain evidence="14">ZFMK-TIS-60720</strain>
        <tissue evidence="14">Whole Organism</tissue>
    </source>
</reference>
<feature type="transmembrane region" description="Helical" evidence="12">
    <location>
        <begin position="317"/>
        <end position="338"/>
    </location>
</feature>
<keyword evidence="7" id="KW-0378">Hydrolase</keyword>
<comment type="similarity">
    <text evidence="3">Belongs to the peptidase S54 family.</text>
</comment>
<sequence length="401" mass="45085">MTVLLQQRPLWVWSRNRKRKLQIRKQQSVGIAAVMMAVRVSVFKWVTGDISKTHYLTNRFTLQTQQRCGFRKIAKKGEVKKGVAEETETIEILHKKDVAPPPDMPTPPTHTPTRAFGRLVRPFVFTIGFTGCSFGGAAIWQYESLKSRVKTYFDDVKADWLEKIRPQKQGDLRKQVNQWWNSLSEGQKTVTGIIAVNVLVFCCWRVPSLQIFMLKYFTSNPAAKALCWPMLLSTFSHYSFFHLAANMYVLWSFSSSIINMMGKEQFVAVYLSAGVISSFVSYLGKTGMGRFGPSLGASGAIMTVLAAVCTKMPEAKMAIIFLPMYTFAAGTALKAIVALDAAGLILRWRFFDHAAHLGGVFFGIWYILYGHELIWKNREPLVKLWHDFRTGGPGAGGNGSI</sequence>
<dbReference type="InterPro" id="IPR035952">
    <property type="entry name" value="Rhomboid-like_sf"/>
</dbReference>
<dbReference type="GO" id="GO:0006465">
    <property type="term" value="P:signal peptide processing"/>
    <property type="evidence" value="ECO:0007669"/>
    <property type="project" value="TreeGrafter"/>
</dbReference>
<evidence type="ECO:0000313" key="14">
    <source>
        <dbReference type="EMBL" id="KAK7171388.1"/>
    </source>
</evidence>
<dbReference type="InterPro" id="IPR022764">
    <property type="entry name" value="Peptidase_S54_rhomboid_dom"/>
</dbReference>
<keyword evidence="8" id="KW-0809">Transit peptide</keyword>
<feature type="transmembrane region" description="Helical" evidence="12">
    <location>
        <begin position="235"/>
        <end position="254"/>
    </location>
</feature>
<evidence type="ECO:0000256" key="7">
    <source>
        <dbReference type="ARBA" id="ARBA00022801"/>
    </source>
</evidence>
<dbReference type="InterPro" id="IPR050925">
    <property type="entry name" value="Rhomboid_protease_S54"/>
</dbReference>
<dbReference type="Gene3D" id="1.20.1540.10">
    <property type="entry name" value="Rhomboid-like"/>
    <property type="match status" value="1"/>
</dbReference>
<protein>
    <recommendedName>
        <fullName evidence="4">rhomboid protease</fullName>
        <ecNumber evidence="4">3.4.21.105</ecNumber>
    </recommendedName>
</protein>
<evidence type="ECO:0000256" key="11">
    <source>
        <dbReference type="ARBA" id="ARBA00023136"/>
    </source>
</evidence>
<keyword evidence="5 12" id="KW-0812">Transmembrane</keyword>
<dbReference type="SUPFAM" id="SSF144091">
    <property type="entry name" value="Rhomboid-like"/>
    <property type="match status" value="1"/>
</dbReference>